<reference evidence="1" key="1">
    <citation type="submission" date="2018-02" db="EMBL/GenBank/DDBJ databases">
        <title>Rhizophora mucronata_Transcriptome.</title>
        <authorList>
            <person name="Meera S.P."/>
            <person name="Sreeshan A."/>
            <person name="Augustine A."/>
        </authorList>
    </citation>
    <scope>NUCLEOTIDE SEQUENCE</scope>
    <source>
        <tissue evidence="1">Leaf</tissue>
    </source>
</reference>
<dbReference type="EMBL" id="GGEC01093336">
    <property type="protein sequence ID" value="MBX73820.1"/>
    <property type="molecule type" value="Transcribed_RNA"/>
</dbReference>
<dbReference type="AlphaFoldDB" id="A0A2P2R3Q9"/>
<accession>A0A2P2R3Q9</accession>
<sequence length="43" mass="5082">MDFESQQGVEKKEKKARISTEKTKKCFSHIYKNIHCGKIINRV</sequence>
<organism evidence="1">
    <name type="scientific">Rhizophora mucronata</name>
    <name type="common">Asiatic mangrove</name>
    <dbReference type="NCBI Taxonomy" id="61149"/>
    <lineage>
        <taxon>Eukaryota</taxon>
        <taxon>Viridiplantae</taxon>
        <taxon>Streptophyta</taxon>
        <taxon>Embryophyta</taxon>
        <taxon>Tracheophyta</taxon>
        <taxon>Spermatophyta</taxon>
        <taxon>Magnoliopsida</taxon>
        <taxon>eudicotyledons</taxon>
        <taxon>Gunneridae</taxon>
        <taxon>Pentapetalae</taxon>
        <taxon>rosids</taxon>
        <taxon>fabids</taxon>
        <taxon>Malpighiales</taxon>
        <taxon>Rhizophoraceae</taxon>
        <taxon>Rhizophora</taxon>
    </lineage>
</organism>
<name>A0A2P2R3Q9_RHIMU</name>
<proteinExistence type="predicted"/>
<protein>
    <submittedName>
        <fullName evidence="1">Uncharacterized protein</fullName>
    </submittedName>
</protein>
<evidence type="ECO:0000313" key="1">
    <source>
        <dbReference type="EMBL" id="MBX73820.1"/>
    </source>
</evidence>